<organism evidence="2">
    <name type="scientific">marine metagenome</name>
    <dbReference type="NCBI Taxonomy" id="408172"/>
    <lineage>
        <taxon>unclassified sequences</taxon>
        <taxon>metagenomes</taxon>
        <taxon>ecological metagenomes</taxon>
    </lineage>
</organism>
<accession>A0A382D134</accession>
<feature type="domain" description="DUF5069" evidence="1">
    <location>
        <begin position="11"/>
        <end position="44"/>
    </location>
</feature>
<evidence type="ECO:0000259" key="1">
    <source>
        <dbReference type="Pfam" id="PF16798"/>
    </source>
</evidence>
<gene>
    <name evidence="2" type="ORF">METZ01_LOCUS184653</name>
</gene>
<reference evidence="2" key="1">
    <citation type="submission" date="2018-05" db="EMBL/GenBank/DDBJ databases">
        <authorList>
            <person name="Lanie J.A."/>
            <person name="Ng W.-L."/>
            <person name="Kazmierczak K.M."/>
            <person name="Andrzejewski T.M."/>
            <person name="Davidsen T.M."/>
            <person name="Wayne K.J."/>
            <person name="Tettelin H."/>
            <person name="Glass J.I."/>
            <person name="Rusch D."/>
            <person name="Podicherti R."/>
            <person name="Tsui H.-C.T."/>
            <person name="Winkler M.E."/>
        </authorList>
    </citation>
    <scope>NUCLEOTIDE SEQUENCE</scope>
</reference>
<name>A0A382D134_9ZZZZ</name>
<dbReference type="EMBL" id="UINC01036990">
    <property type="protein sequence ID" value="SVB31799.1"/>
    <property type="molecule type" value="Genomic_DNA"/>
</dbReference>
<protein>
    <recommendedName>
        <fullName evidence="1">DUF5069 domain-containing protein</fullName>
    </recommendedName>
</protein>
<evidence type="ECO:0000313" key="2">
    <source>
        <dbReference type="EMBL" id="SVB31799.1"/>
    </source>
</evidence>
<proteinExistence type="predicted"/>
<dbReference type="Pfam" id="PF16798">
    <property type="entry name" value="DUF5069"/>
    <property type="match status" value="1"/>
</dbReference>
<dbReference type="InterPro" id="IPR031849">
    <property type="entry name" value="DUF5069"/>
</dbReference>
<sequence>MSEMDSLEFKPRARGLIIGGLPWLARIADKARARAAGRLGAYVYP</sequence>
<dbReference type="AlphaFoldDB" id="A0A382D134"/>